<feature type="domain" description="ERCC4" evidence="1">
    <location>
        <begin position="1"/>
        <end position="137"/>
    </location>
</feature>
<dbReference type="AlphaFoldDB" id="A0A6M3K9U0"/>
<gene>
    <name evidence="2" type="ORF">MM415A01070_0005</name>
</gene>
<evidence type="ECO:0000313" key="2">
    <source>
        <dbReference type="EMBL" id="QJA78438.1"/>
    </source>
</evidence>
<dbReference type="SUPFAM" id="SSF52980">
    <property type="entry name" value="Restriction endonuclease-like"/>
    <property type="match status" value="1"/>
</dbReference>
<reference evidence="2" key="1">
    <citation type="submission" date="2020-03" db="EMBL/GenBank/DDBJ databases">
        <title>The deep terrestrial virosphere.</title>
        <authorList>
            <person name="Holmfeldt K."/>
            <person name="Nilsson E."/>
            <person name="Simone D."/>
            <person name="Lopez-Fernandez M."/>
            <person name="Wu X."/>
            <person name="de Brujin I."/>
            <person name="Lundin D."/>
            <person name="Andersson A."/>
            <person name="Bertilsson S."/>
            <person name="Dopson M."/>
        </authorList>
    </citation>
    <scope>NUCLEOTIDE SEQUENCE</scope>
    <source>
        <strain evidence="2">MM415A01070</strain>
    </source>
</reference>
<dbReference type="SMART" id="SM00891">
    <property type="entry name" value="ERCC4"/>
    <property type="match status" value="1"/>
</dbReference>
<dbReference type="GO" id="GO:0004518">
    <property type="term" value="F:nuclease activity"/>
    <property type="evidence" value="ECO:0007669"/>
    <property type="project" value="InterPro"/>
</dbReference>
<name>A0A6M3K9U0_9ZZZZ</name>
<dbReference type="EMBL" id="MT142337">
    <property type="protein sequence ID" value="QJA78438.1"/>
    <property type="molecule type" value="Genomic_DNA"/>
</dbReference>
<dbReference type="GO" id="GO:0003677">
    <property type="term" value="F:DNA binding"/>
    <property type="evidence" value="ECO:0007669"/>
    <property type="project" value="InterPro"/>
</dbReference>
<dbReference type="InterPro" id="IPR006166">
    <property type="entry name" value="ERCC4_domain"/>
</dbReference>
<proteinExistence type="predicted"/>
<sequence>MIIVDSNEPLHVVQEVSLVDPAVIVCQLPAGDVLIPKKEYRGEVSISILKEITGCSMGEVVRASGGTMKDLDTVREAGRALRENRELLERLMSDGCVVERKATNDLLASIADGRLVDQCRRMVQATEYPVVFIDGVLGVENGNIVSDGSLTRWGASSVLMQLFSLQAGGVIVAGGQGVELKEFVTWVMNWMDKEVHLAPGKRKAIPFLDPTTEAQVLSCFSGIGPETAKSILEYCGDLRGAFMYLSDTGNAKLKGRPKGVGERVIEEFRNAVGLKDGEVLIAVKEEAGG</sequence>
<accession>A0A6M3K9U0</accession>
<dbReference type="Pfam" id="PF02732">
    <property type="entry name" value="ERCC4"/>
    <property type="match status" value="1"/>
</dbReference>
<evidence type="ECO:0000259" key="1">
    <source>
        <dbReference type="SMART" id="SM00891"/>
    </source>
</evidence>
<organism evidence="2">
    <name type="scientific">viral metagenome</name>
    <dbReference type="NCBI Taxonomy" id="1070528"/>
    <lineage>
        <taxon>unclassified sequences</taxon>
        <taxon>metagenomes</taxon>
        <taxon>organismal metagenomes</taxon>
    </lineage>
</organism>
<dbReference type="InterPro" id="IPR011335">
    <property type="entry name" value="Restrct_endonuc-II-like"/>
</dbReference>
<dbReference type="Gene3D" id="3.40.50.10130">
    <property type="match status" value="1"/>
</dbReference>
<dbReference type="GO" id="GO:0006259">
    <property type="term" value="P:DNA metabolic process"/>
    <property type="evidence" value="ECO:0007669"/>
    <property type="project" value="UniProtKB-ARBA"/>
</dbReference>
<protein>
    <submittedName>
        <fullName evidence="2">Putative nuclease</fullName>
    </submittedName>
</protein>